<dbReference type="InterPro" id="IPR009081">
    <property type="entry name" value="PP-bd_ACP"/>
</dbReference>
<keyword evidence="1 3" id="KW-0596">Phosphopantetheine</keyword>
<protein>
    <recommendedName>
        <fullName evidence="3">Acyl carrier protein</fullName>
        <shortName evidence="3">ACP</shortName>
    </recommendedName>
</protein>
<accession>A0A174E0U8</accession>
<organism evidence="5 6">
    <name type="scientific">Clostridium disporicum</name>
    <dbReference type="NCBI Taxonomy" id="84024"/>
    <lineage>
        <taxon>Bacteria</taxon>
        <taxon>Bacillati</taxon>
        <taxon>Bacillota</taxon>
        <taxon>Clostridia</taxon>
        <taxon>Eubacteriales</taxon>
        <taxon>Clostridiaceae</taxon>
        <taxon>Clostridium</taxon>
    </lineage>
</organism>
<evidence type="ECO:0000313" key="6">
    <source>
        <dbReference type="Proteomes" id="UP000095558"/>
    </source>
</evidence>
<dbReference type="AlphaFoldDB" id="A0A174E0U8"/>
<dbReference type="PROSITE" id="PS50075">
    <property type="entry name" value="CARRIER"/>
    <property type="match status" value="1"/>
</dbReference>
<comment type="similarity">
    <text evidence="3">Belongs to the acyl carrier protein (ACP) family.</text>
</comment>
<dbReference type="Proteomes" id="UP000095558">
    <property type="component" value="Unassembled WGS sequence"/>
</dbReference>
<reference evidence="5 6" key="1">
    <citation type="submission" date="2015-09" db="EMBL/GenBank/DDBJ databases">
        <authorList>
            <consortium name="Pathogen Informatics"/>
        </authorList>
    </citation>
    <scope>NUCLEOTIDE SEQUENCE [LARGE SCALE GENOMIC DNA]</scope>
    <source>
        <strain evidence="5 6">2789STDY5834855</strain>
    </source>
</reference>
<dbReference type="GO" id="GO:0000036">
    <property type="term" value="F:acyl carrier activity"/>
    <property type="evidence" value="ECO:0007669"/>
    <property type="project" value="UniProtKB-UniRule"/>
</dbReference>
<dbReference type="Pfam" id="PF00550">
    <property type="entry name" value="PP-binding"/>
    <property type="match status" value="1"/>
</dbReference>
<dbReference type="HAMAP" id="MF_01217">
    <property type="entry name" value="Acyl_carrier"/>
    <property type="match status" value="1"/>
</dbReference>
<evidence type="ECO:0000256" key="3">
    <source>
        <dbReference type="HAMAP-Rule" id="MF_01217"/>
    </source>
</evidence>
<keyword evidence="3" id="KW-0443">Lipid metabolism</keyword>
<dbReference type="InterPro" id="IPR036736">
    <property type="entry name" value="ACP-like_sf"/>
</dbReference>
<evidence type="ECO:0000313" key="5">
    <source>
        <dbReference type="EMBL" id="CUO31411.1"/>
    </source>
</evidence>
<comment type="pathway">
    <text evidence="3">Lipid metabolism; fatty acid biosynthesis.</text>
</comment>
<dbReference type="Gene3D" id="1.10.1200.10">
    <property type="entry name" value="ACP-like"/>
    <property type="match status" value="1"/>
</dbReference>
<dbReference type="GeneID" id="83012432"/>
<comment type="subcellular location">
    <subcellularLocation>
        <location evidence="3">Cytoplasm</location>
    </subcellularLocation>
</comment>
<keyword evidence="2 3" id="KW-0597">Phosphoprotein</keyword>
<comment type="PTM">
    <text evidence="3">4'-phosphopantetheine is transferred from CoA to a specific serine of apo-ACP by AcpS. This modification is essential for activity because fatty acids are bound in thioester linkage to the sulfhydryl of the prosthetic group.</text>
</comment>
<evidence type="ECO:0000256" key="2">
    <source>
        <dbReference type="ARBA" id="ARBA00022553"/>
    </source>
</evidence>
<dbReference type="SUPFAM" id="SSF47336">
    <property type="entry name" value="ACP-like"/>
    <property type="match status" value="1"/>
</dbReference>
<proteinExistence type="inferred from homology"/>
<keyword evidence="3" id="KW-0276">Fatty acid metabolism</keyword>
<keyword evidence="3" id="KW-0275">Fatty acid biosynthesis</keyword>
<evidence type="ECO:0000256" key="1">
    <source>
        <dbReference type="ARBA" id="ARBA00022450"/>
    </source>
</evidence>
<gene>
    <name evidence="5" type="primary">acpP_2</name>
    <name evidence="3" type="synonym">acpP</name>
    <name evidence="5" type="ORF">ERS852470_01976</name>
</gene>
<dbReference type="UniPathway" id="UPA00094"/>
<evidence type="ECO:0000259" key="4">
    <source>
        <dbReference type="PROSITE" id="PS50075"/>
    </source>
</evidence>
<sequence length="81" mass="9472">MIFNKVKDILSDYIDMDSNEIKLETRLAEDLGLNSYEFMSVIGEIEEEFDVELDEREIVKLISIADLLDYISNFKEENVFA</sequence>
<keyword evidence="3" id="KW-0444">Lipid biosynthesis</keyword>
<keyword evidence="3" id="KW-0963">Cytoplasm</keyword>
<dbReference type="RefSeq" id="WP_052330704.1">
    <property type="nucleotide sequence ID" value="NZ_CYYT01000026.1"/>
</dbReference>
<comment type="function">
    <text evidence="3">Carrier of the growing fatty acid chain in fatty acid biosynthesis.</text>
</comment>
<dbReference type="GO" id="GO:0005737">
    <property type="term" value="C:cytoplasm"/>
    <property type="evidence" value="ECO:0007669"/>
    <property type="project" value="UniProtKB-SubCell"/>
</dbReference>
<feature type="domain" description="Carrier" evidence="4">
    <location>
        <begin position="1"/>
        <end position="75"/>
    </location>
</feature>
<name>A0A174E0U8_9CLOT</name>
<dbReference type="EMBL" id="CYZV01000020">
    <property type="protein sequence ID" value="CUO31411.1"/>
    <property type="molecule type" value="Genomic_DNA"/>
</dbReference>
<feature type="modified residue" description="O-(pantetheine 4'-phosphoryl)serine" evidence="3">
    <location>
        <position position="35"/>
    </location>
</feature>
<dbReference type="InterPro" id="IPR003231">
    <property type="entry name" value="ACP"/>
</dbReference>